<evidence type="ECO:0000313" key="3">
    <source>
        <dbReference type="Proteomes" id="UP000199053"/>
    </source>
</evidence>
<protein>
    <submittedName>
        <fullName evidence="2">Transcriptional regulator, MucR family</fullName>
    </submittedName>
</protein>
<organism evidence="2 3">
    <name type="scientific">Maridesulfovibrio ferrireducens</name>
    <dbReference type="NCBI Taxonomy" id="246191"/>
    <lineage>
        <taxon>Bacteria</taxon>
        <taxon>Pseudomonadati</taxon>
        <taxon>Thermodesulfobacteriota</taxon>
        <taxon>Desulfovibrionia</taxon>
        <taxon>Desulfovibrionales</taxon>
        <taxon>Desulfovibrionaceae</taxon>
        <taxon>Maridesulfovibrio</taxon>
    </lineage>
</organism>
<accession>A0A1G9D6A8</accession>
<comment type="similarity">
    <text evidence="1">Belongs to the ros/MucR family.</text>
</comment>
<dbReference type="Gene3D" id="1.10.10.1550">
    <property type="entry name" value="ROS/MUCR transcriptional regulator protein"/>
    <property type="match status" value="1"/>
</dbReference>
<proteinExistence type="inferred from homology"/>
<reference evidence="3" key="1">
    <citation type="submission" date="2016-10" db="EMBL/GenBank/DDBJ databases">
        <authorList>
            <person name="Varghese N."/>
            <person name="Submissions S."/>
        </authorList>
    </citation>
    <scope>NUCLEOTIDE SEQUENCE [LARGE SCALE GENOMIC DNA]</scope>
    <source>
        <strain evidence="3">DSM 16995</strain>
    </source>
</reference>
<dbReference type="GO" id="GO:0006355">
    <property type="term" value="P:regulation of DNA-templated transcription"/>
    <property type="evidence" value="ECO:0007669"/>
    <property type="project" value="InterPro"/>
</dbReference>
<gene>
    <name evidence="2" type="ORF">SAMN05660337_0921</name>
</gene>
<dbReference type="RefSeq" id="WP_092158656.1">
    <property type="nucleotide sequence ID" value="NZ_FNGA01000001.1"/>
</dbReference>
<dbReference type="AlphaFoldDB" id="A0A1G9D6A8"/>
<dbReference type="OrthoDB" id="9809693at2"/>
<evidence type="ECO:0000256" key="1">
    <source>
        <dbReference type="ARBA" id="ARBA00007031"/>
    </source>
</evidence>
<sequence length="134" mass="15565">MEDHLKAALEIVKAQASVRTMTEDEITSMVQKLAFGIMQIGEGLTEKSSTTAQVAPVDPKKAIREKTIICLESGKPFKVLTKRHLAKYDITPEEYREKWGYAKKTPLVCKSLQRERRKKMKEMRLWERRKKVED</sequence>
<dbReference type="STRING" id="246191.SAMN05660337_0921"/>
<name>A0A1G9D6A8_9BACT</name>
<dbReference type="EMBL" id="FNGA01000001">
    <property type="protein sequence ID" value="SDK59225.1"/>
    <property type="molecule type" value="Genomic_DNA"/>
</dbReference>
<dbReference type="InterPro" id="IPR041920">
    <property type="entry name" value="ROS/MUCR_sf"/>
</dbReference>
<dbReference type="Proteomes" id="UP000199053">
    <property type="component" value="Unassembled WGS sequence"/>
</dbReference>
<dbReference type="Pfam" id="PF05443">
    <property type="entry name" value="ROS_MUCR"/>
    <property type="match status" value="1"/>
</dbReference>
<dbReference type="InterPro" id="IPR008807">
    <property type="entry name" value="ROS_MUCR"/>
</dbReference>
<keyword evidence="3" id="KW-1185">Reference proteome</keyword>
<evidence type="ECO:0000313" key="2">
    <source>
        <dbReference type="EMBL" id="SDK59225.1"/>
    </source>
</evidence>
<dbReference type="GO" id="GO:0008270">
    <property type="term" value="F:zinc ion binding"/>
    <property type="evidence" value="ECO:0007669"/>
    <property type="project" value="InterPro"/>
</dbReference>
<dbReference type="GO" id="GO:0003677">
    <property type="term" value="F:DNA binding"/>
    <property type="evidence" value="ECO:0007669"/>
    <property type="project" value="InterPro"/>
</dbReference>